<dbReference type="Pfam" id="PF13181">
    <property type="entry name" value="TPR_8"/>
    <property type="match status" value="1"/>
</dbReference>
<dbReference type="InterPro" id="IPR011990">
    <property type="entry name" value="TPR-like_helical_dom_sf"/>
</dbReference>
<feature type="transmembrane region" description="Helical" evidence="4">
    <location>
        <begin position="294"/>
        <end position="314"/>
    </location>
</feature>
<evidence type="ECO:0000256" key="1">
    <source>
        <dbReference type="ARBA" id="ARBA00022737"/>
    </source>
</evidence>
<feature type="transmembrane region" description="Helical" evidence="4">
    <location>
        <begin position="349"/>
        <end position="373"/>
    </location>
</feature>
<gene>
    <name evidence="5" type="ORF">HH304_07040</name>
</gene>
<dbReference type="InterPro" id="IPR019734">
    <property type="entry name" value="TPR_rpt"/>
</dbReference>
<dbReference type="PANTHER" id="PTHR44943:SF8">
    <property type="entry name" value="TPR REPEAT-CONTAINING PROTEIN MJ0263"/>
    <property type="match status" value="1"/>
</dbReference>
<keyword evidence="2 3" id="KW-0802">TPR repeat</keyword>
<reference evidence="5 6" key="1">
    <citation type="submission" date="2020-04" db="EMBL/GenBank/DDBJ databases">
        <title>Flammeovirgaceae bacterium KN852 isolated from deep sea.</title>
        <authorList>
            <person name="Zhang D.-C."/>
        </authorList>
    </citation>
    <scope>NUCLEOTIDE SEQUENCE [LARGE SCALE GENOMIC DNA]</scope>
    <source>
        <strain evidence="5 6">KN852</strain>
    </source>
</reference>
<dbReference type="RefSeq" id="WP_169679532.1">
    <property type="nucleotide sequence ID" value="NZ_JABBNU010000004.1"/>
</dbReference>
<feature type="transmembrane region" description="Helical" evidence="4">
    <location>
        <begin position="231"/>
        <end position="255"/>
    </location>
</feature>
<evidence type="ECO:0000313" key="6">
    <source>
        <dbReference type="Proteomes" id="UP000559010"/>
    </source>
</evidence>
<name>A0A848J0S3_9BACT</name>
<evidence type="ECO:0000313" key="5">
    <source>
        <dbReference type="EMBL" id="NMM48150.1"/>
    </source>
</evidence>
<keyword evidence="4" id="KW-1133">Transmembrane helix</keyword>
<feature type="repeat" description="TPR" evidence="3">
    <location>
        <begin position="172"/>
        <end position="205"/>
    </location>
</feature>
<evidence type="ECO:0000256" key="2">
    <source>
        <dbReference type="ARBA" id="ARBA00022803"/>
    </source>
</evidence>
<keyword evidence="6" id="KW-1185">Reference proteome</keyword>
<dbReference type="InterPro" id="IPR051685">
    <property type="entry name" value="Ycf3/AcsC/BcsC/TPR_MFPF"/>
</dbReference>
<dbReference type="Proteomes" id="UP000559010">
    <property type="component" value="Unassembled WGS sequence"/>
</dbReference>
<sequence length="399" mass="45096">MYYNDTLDTIETLIINEKYDHALNKIEQAFHEGSDDPYLYALKARIYNNKENYKGAIDLINKAISENPEEDYFLFIKAQIKYNQSDFSEAEHYIRESIQQFPHSHYFSLLTAILFKQKKYKEAEKSALKGLELDAENEECRNLLALIYNITGKKDIAKNHIDGLLEQNPENDFAHVNAGYQELAKGNYKKAKEHYATALMIDPTSEVAKSGMLEAVKSSNFLYRWILKYQIWLSTLSKGVRIAFLIGLVVIVQVVPVLIPFYLVLIFSTWFIGPVSDVILLIDKYARNLLEKKTYVSAIINAGLYLIAIVSLTAGFTIDTSFLVLGFSIMLATIPIYKIDTISNTIKSIINIGIVLAFIGLGAFEVINAFVLNGEAGKSISALLILTIVYSWFSGILED</sequence>
<dbReference type="PANTHER" id="PTHR44943">
    <property type="entry name" value="CELLULOSE SYNTHASE OPERON PROTEIN C"/>
    <property type="match status" value="1"/>
</dbReference>
<dbReference type="SUPFAM" id="SSF81901">
    <property type="entry name" value="HCP-like"/>
    <property type="match status" value="1"/>
</dbReference>
<dbReference type="AlphaFoldDB" id="A0A848J0S3"/>
<dbReference type="PROSITE" id="PS50005">
    <property type="entry name" value="TPR"/>
    <property type="match status" value="2"/>
</dbReference>
<feature type="repeat" description="TPR" evidence="3">
    <location>
        <begin position="37"/>
        <end position="70"/>
    </location>
</feature>
<dbReference type="SMART" id="SM00028">
    <property type="entry name" value="TPR"/>
    <property type="match status" value="5"/>
</dbReference>
<protein>
    <submittedName>
        <fullName evidence="5">Tetratricopeptide repeat protein</fullName>
    </submittedName>
</protein>
<organism evidence="5 6">
    <name type="scientific">Marinigracilibium pacificum</name>
    <dbReference type="NCBI Taxonomy" id="2729599"/>
    <lineage>
        <taxon>Bacteria</taxon>
        <taxon>Pseudomonadati</taxon>
        <taxon>Bacteroidota</taxon>
        <taxon>Cytophagia</taxon>
        <taxon>Cytophagales</taxon>
        <taxon>Flammeovirgaceae</taxon>
        <taxon>Marinigracilibium</taxon>
    </lineage>
</organism>
<proteinExistence type="predicted"/>
<keyword evidence="4" id="KW-0812">Transmembrane</keyword>
<dbReference type="Pfam" id="PF12895">
    <property type="entry name" value="ANAPC3"/>
    <property type="match status" value="1"/>
</dbReference>
<dbReference type="Gene3D" id="1.25.40.10">
    <property type="entry name" value="Tetratricopeptide repeat domain"/>
    <property type="match status" value="1"/>
</dbReference>
<accession>A0A848J0S3</accession>
<comment type="caution">
    <text evidence="5">The sequence shown here is derived from an EMBL/GenBank/DDBJ whole genome shotgun (WGS) entry which is preliminary data.</text>
</comment>
<evidence type="ECO:0000256" key="4">
    <source>
        <dbReference type="SAM" id="Phobius"/>
    </source>
</evidence>
<feature type="transmembrane region" description="Helical" evidence="4">
    <location>
        <begin position="379"/>
        <end position="397"/>
    </location>
</feature>
<keyword evidence="1" id="KW-0677">Repeat</keyword>
<feature type="transmembrane region" description="Helical" evidence="4">
    <location>
        <begin position="261"/>
        <end position="282"/>
    </location>
</feature>
<evidence type="ECO:0000256" key="3">
    <source>
        <dbReference type="PROSITE-ProRule" id="PRU00339"/>
    </source>
</evidence>
<feature type="transmembrane region" description="Helical" evidence="4">
    <location>
        <begin position="320"/>
        <end position="337"/>
    </location>
</feature>
<dbReference type="EMBL" id="JABBNU010000004">
    <property type="protein sequence ID" value="NMM48150.1"/>
    <property type="molecule type" value="Genomic_DNA"/>
</dbReference>
<keyword evidence="4" id="KW-0472">Membrane</keyword>